<dbReference type="AlphaFoldDB" id="A0A934SPL8"/>
<dbReference type="Proteomes" id="UP000636458">
    <property type="component" value="Unassembled WGS sequence"/>
</dbReference>
<dbReference type="EMBL" id="JAEPES010000001">
    <property type="protein sequence ID" value="MBK4346475.1"/>
    <property type="molecule type" value="Genomic_DNA"/>
</dbReference>
<evidence type="ECO:0000313" key="4">
    <source>
        <dbReference type="EMBL" id="MBK4348897.1"/>
    </source>
</evidence>
<accession>A0A934SPL8</accession>
<name>A0A934SPL8_9MICO</name>
<dbReference type="InterPro" id="IPR048354">
    <property type="entry name" value="TOD1_MUCI70_glycTrfase_dom"/>
</dbReference>
<evidence type="ECO:0000256" key="1">
    <source>
        <dbReference type="SAM" id="Coils"/>
    </source>
</evidence>
<gene>
    <name evidence="3" type="ORF">IV501_02400</name>
    <name evidence="4" type="ORF">IV501_14755</name>
</gene>
<keyword evidence="1" id="KW-0175">Coiled coil</keyword>
<comment type="caution">
    <text evidence="4">The sequence shown here is derived from an EMBL/GenBank/DDBJ whole genome shotgun (WGS) entry which is preliminary data.</text>
</comment>
<feature type="domain" description="TOD1/MUCI70 glycosyltransferase-like" evidence="2">
    <location>
        <begin position="116"/>
        <end position="230"/>
    </location>
</feature>
<evidence type="ECO:0000313" key="5">
    <source>
        <dbReference type="Proteomes" id="UP000636458"/>
    </source>
</evidence>
<evidence type="ECO:0000259" key="2">
    <source>
        <dbReference type="Pfam" id="PF04765"/>
    </source>
</evidence>
<dbReference type="RefSeq" id="WP_200554805.1">
    <property type="nucleotide sequence ID" value="NZ_JAEPES010000001.1"/>
</dbReference>
<evidence type="ECO:0000313" key="3">
    <source>
        <dbReference type="EMBL" id="MBK4346475.1"/>
    </source>
</evidence>
<protein>
    <submittedName>
        <fullName evidence="4">DUF616 domain-containing protein</fullName>
    </submittedName>
</protein>
<keyword evidence="5" id="KW-1185">Reference proteome</keyword>
<proteinExistence type="predicted"/>
<organism evidence="4 5">
    <name type="scientific">Lacisediminihabitans changchengi</name>
    <dbReference type="NCBI Taxonomy" id="2787634"/>
    <lineage>
        <taxon>Bacteria</taxon>
        <taxon>Bacillati</taxon>
        <taxon>Actinomycetota</taxon>
        <taxon>Actinomycetes</taxon>
        <taxon>Micrococcales</taxon>
        <taxon>Microbacteriaceae</taxon>
        <taxon>Lacisediminihabitans</taxon>
    </lineage>
</organism>
<feature type="coiled-coil region" evidence="1">
    <location>
        <begin position="278"/>
        <end position="305"/>
    </location>
</feature>
<dbReference type="Pfam" id="PF04765">
    <property type="entry name" value="TOD1_MUCI70"/>
    <property type="match status" value="1"/>
</dbReference>
<dbReference type="EMBL" id="JAEPES010000005">
    <property type="protein sequence ID" value="MBK4348897.1"/>
    <property type="molecule type" value="Genomic_DNA"/>
</dbReference>
<sequence length="338" mass="39076">MVFLVSCPASVSWAEWIWPSPVQHLVLYPTGEDHQLTAEPRRVVYTALIGRYEQLNEQPVALETDIEFICFTDDEQLTSKTWNIRLITPRFPLDTIRSARYLKVRGPEILGDYDETLWIDNSVRLRATPNLLLDEWLRETDLAIPGHSWRTSVIGEFDAVAADGYDDPSRVYEQLIHYSTIVPAVLEEVPYWTALLARRRTSEVDAAMQLWWDHLLRYSRRDQLSVNFALRSSEVAVTRMVLDNSSSLWHEWPIRVDRKWDVTRDRMTSALRIPSAEIGRLENELAAIRADQSNLMAECQVLKEEVLEANELAASFQSSASWKLTAPIRRVLSLFHPR</sequence>
<reference evidence="4" key="1">
    <citation type="submission" date="2021-01" db="EMBL/GenBank/DDBJ databases">
        <title>Lacisediminihabitans sp. nov. strain G11-30, isolated from Antarctic Soil.</title>
        <authorList>
            <person name="Li J."/>
        </authorList>
    </citation>
    <scope>NUCLEOTIDE SEQUENCE</scope>
    <source>
        <strain evidence="4">G11-30</strain>
    </source>
</reference>